<reference evidence="2" key="2">
    <citation type="submission" date="2023-04" db="EMBL/GenBank/DDBJ databases">
        <authorList>
            <person name="Bruccoleri R.E."/>
            <person name="Oakeley E.J."/>
            <person name="Faust A.-M."/>
            <person name="Dessus-Babus S."/>
            <person name="Altorfer M."/>
            <person name="Burckhardt D."/>
            <person name="Oertli M."/>
            <person name="Naumann U."/>
            <person name="Petersen F."/>
            <person name="Wong J."/>
        </authorList>
    </citation>
    <scope>NUCLEOTIDE SEQUENCE</scope>
    <source>
        <strain evidence="2">GSM-AAB239-AS_SAM_17_03QT</strain>
        <tissue evidence="2">Leaf</tissue>
    </source>
</reference>
<comment type="caution">
    <text evidence="2">The sequence shown here is derived from an EMBL/GenBank/DDBJ whole genome shotgun (WGS) entry which is preliminary data.</text>
</comment>
<keyword evidence="3" id="KW-1185">Reference proteome</keyword>
<accession>A0AAX6GXK2</accession>
<organism evidence="2 3">
    <name type="scientific">Iris pallida</name>
    <name type="common">Sweet iris</name>
    <dbReference type="NCBI Taxonomy" id="29817"/>
    <lineage>
        <taxon>Eukaryota</taxon>
        <taxon>Viridiplantae</taxon>
        <taxon>Streptophyta</taxon>
        <taxon>Embryophyta</taxon>
        <taxon>Tracheophyta</taxon>
        <taxon>Spermatophyta</taxon>
        <taxon>Magnoliopsida</taxon>
        <taxon>Liliopsida</taxon>
        <taxon>Asparagales</taxon>
        <taxon>Iridaceae</taxon>
        <taxon>Iridoideae</taxon>
        <taxon>Irideae</taxon>
        <taxon>Iris</taxon>
    </lineage>
</organism>
<dbReference type="Proteomes" id="UP001140949">
    <property type="component" value="Unassembled WGS sequence"/>
</dbReference>
<evidence type="ECO:0000313" key="3">
    <source>
        <dbReference type="Proteomes" id="UP001140949"/>
    </source>
</evidence>
<protein>
    <submittedName>
        <fullName evidence="2">Pyrophosphate--fructose 6-phosphate 1-phosphotransferase subunit alpha isoform X2</fullName>
    </submittedName>
</protein>
<dbReference type="EMBL" id="JANAVB010025885">
    <property type="protein sequence ID" value="KAJ6819905.1"/>
    <property type="molecule type" value="Genomic_DNA"/>
</dbReference>
<dbReference type="AlphaFoldDB" id="A0AAX6GXK2"/>
<dbReference type="EMBL" id="JANAVB010015397">
    <property type="protein sequence ID" value="KAJ6833233.1"/>
    <property type="molecule type" value="Genomic_DNA"/>
</dbReference>
<evidence type="ECO:0000313" key="1">
    <source>
        <dbReference type="EMBL" id="KAJ6819905.1"/>
    </source>
</evidence>
<name>A0AAX6GXK2_IRIPA</name>
<reference evidence="2" key="1">
    <citation type="journal article" date="2023" name="GigaByte">
        <title>Genome assembly of the bearded iris, Iris pallida Lam.</title>
        <authorList>
            <person name="Bruccoleri R.E."/>
            <person name="Oakeley E.J."/>
            <person name="Faust A.M.E."/>
            <person name="Altorfer M."/>
            <person name="Dessus-Babus S."/>
            <person name="Burckhardt D."/>
            <person name="Oertli M."/>
            <person name="Naumann U."/>
            <person name="Petersen F."/>
            <person name="Wong J."/>
        </authorList>
    </citation>
    <scope>NUCLEOTIDE SEQUENCE</scope>
    <source>
        <strain evidence="2">GSM-AAB239-AS_SAM_17_03QT</strain>
    </source>
</reference>
<sequence>MGSVASDKADAMKKASMLLHNDEFLDSGLDVIEEDRRRGPFGARCDFVGWILRELKMSTEVRLMERATSSPLNPPPFFS</sequence>
<gene>
    <name evidence="2" type="ORF">M6B38_341620</name>
    <name evidence="1" type="ORF">M6B38_401830</name>
</gene>
<proteinExistence type="predicted"/>
<evidence type="ECO:0000313" key="2">
    <source>
        <dbReference type="EMBL" id="KAJ6833233.1"/>
    </source>
</evidence>